<accession>A0A8X6XVB2</accession>
<reference evidence="1" key="1">
    <citation type="submission" date="2020-08" db="EMBL/GenBank/DDBJ databases">
        <title>Multicomponent nature underlies the extraordinary mechanical properties of spider dragline silk.</title>
        <authorList>
            <person name="Kono N."/>
            <person name="Nakamura H."/>
            <person name="Mori M."/>
            <person name="Yoshida Y."/>
            <person name="Ohtoshi R."/>
            <person name="Malay A.D."/>
            <person name="Moran D.A.P."/>
            <person name="Tomita M."/>
            <person name="Numata K."/>
            <person name="Arakawa K."/>
        </authorList>
    </citation>
    <scope>NUCLEOTIDE SEQUENCE</scope>
</reference>
<keyword evidence="2" id="KW-1185">Reference proteome</keyword>
<evidence type="ECO:0000313" key="1">
    <source>
        <dbReference type="EMBL" id="GFY60021.1"/>
    </source>
</evidence>
<protein>
    <submittedName>
        <fullName evidence="1">Uncharacterized protein</fullName>
    </submittedName>
</protein>
<dbReference type="AlphaFoldDB" id="A0A8X6XVB2"/>
<dbReference type="EMBL" id="BMAV01012939">
    <property type="protein sequence ID" value="GFY60021.1"/>
    <property type="molecule type" value="Genomic_DNA"/>
</dbReference>
<comment type="caution">
    <text evidence="1">The sequence shown here is derived from an EMBL/GenBank/DDBJ whole genome shotgun (WGS) entry which is preliminary data.</text>
</comment>
<gene>
    <name evidence="1" type="ORF">TNIN_43541</name>
</gene>
<evidence type="ECO:0000313" key="2">
    <source>
        <dbReference type="Proteomes" id="UP000886998"/>
    </source>
</evidence>
<dbReference type="Proteomes" id="UP000886998">
    <property type="component" value="Unassembled WGS sequence"/>
</dbReference>
<sequence length="129" mass="14812">MKKSGSKQQEPKVCCAALFNTWNRSYQFFLFSEKISSGLHIFHLRLLPKPRLLAKEEGDKAAKCGLPLPQCSEWLATRGRLHDSSGILSECYVRGPHRPDFAWKLPVLFEHRELISVVECRSLAMLRSR</sequence>
<name>A0A8X6XVB2_9ARAC</name>
<organism evidence="1 2">
    <name type="scientific">Trichonephila inaurata madagascariensis</name>
    <dbReference type="NCBI Taxonomy" id="2747483"/>
    <lineage>
        <taxon>Eukaryota</taxon>
        <taxon>Metazoa</taxon>
        <taxon>Ecdysozoa</taxon>
        <taxon>Arthropoda</taxon>
        <taxon>Chelicerata</taxon>
        <taxon>Arachnida</taxon>
        <taxon>Araneae</taxon>
        <taxon>Araneomorphae</taxon>
        <taxon>Entelegynae</taxon>
        <taxon>Araneoidea</taxon>
        <taxon>Nephilidae</taxon>
        <taxon>Trichonephila</taxon>
        <taxon>Trichonephila inaurata</taxon>
    </lineage>
</organism>
<proteinExistence type="predicted"/>